<feature type="transmembrane region" description="Helical" evidence="2">
    <location>
        <begin position="195"/>
        <end position="215"/>
    </location>
</feature>
<evidence type="ECO:0000313" key="4">
    <source>
        <dbReference type="Proteomes" id="UP000799429"/>
    </source>
</evidence>
<protein>
    <submittedName>
        <fullName evidence="3">Uncharacterized protein</fullName>
    </submittedName>
</protein>
<proteinExistence type="predicted"/>
<dbReference type="OrthoDB" id="5421765at2759"/>
<evidence type="ECO:0000313" key="3">
    <source>
        <dbReference type="EMBL" id="KAF2836932.1"/>
    </source>
</evidence>
<feature type="compositionally biased region" description="Polar residues" evidence="1">
    <location>
        <begin position="103"/>
        <end position="145"/>
    </location>
</feature>
<evidence type="ECO:0000256" key="1">
    <source>
        <dbReference type="SAM" id="MobiDB-lite"/>
    </source>
</evidence>
<dbReference type="EMBL" id="MU006101">
    <property type="protein sequence ID" value="KAF2836932.1"/>
    <property type="molecule type" value="Genomic_DNA"/>
</dbReference>
<comment type="caution">
    <text evidence="3">The sequence shown here is derived from an EMBL/GenBank/DDBJ whole genome shotgun (WGS) entry which is preliminary data.</text>
</comment>
<keyword evidence="2" id="KW-0472">Membrane</keyword>
<organism evidence="3 4">
    <name type="scientific">Patellaria atrata CBS 101060</name>
    <dbReference type="NCBI Taxonomy" id="1346257"/>
    <lineage>
        <taxon>Eukaryota</taxon>
        <taxon>Fungi</taxon>
        <taxon>Dikarya</taxon>
        <taxon>Ascomycota</taxon>
        <taxon>Pezizomycotina</taxon>
        <taxon>Dothideomycetes</taxon>
        <taxon>Dothideomycetes incertae sedis</taxon>
        <taxon>Patellariales</taxon>
        <taxon>Patellariaceae</taxon>
        <taxon>Patellaria</taxon>
    </lineage>
</organism>
<feature type="compositionally biased region" description="Polar residues" evidence="1">
    <location>
        <begin position="159"/>
        <end position="175"/>
    </location>
</feature>
<sequence>MTELSTAIISVPSFESFTLALYVTDQQTFVRSGTRNYPVPTSFAHTVGEIGVSIGASPSFAISVDRTINNIPTPLDTTNVGAIWTKASPRPTGAAASDETLLIPSTTSSPPGETLSSTEIPSPQSTNPVLIPASVSNITSGSDPNGISPPTSPLTTPTANSTISSENSTAPSAVNTSGISTGSGSGISSGEATGIAIGCLIAGALIGCAALWFFLRKTRRDRRSGPESGTVRDESYLTREKEPIKGAIATTSLDPQSPAAIIENTLPQPLEDNAISGEWSKISSSIKNHVKSYYNVGNSPTAIKSTTIDALDKELPLPSSKLASLVSSPKTRTPTLRLLIAWVIISRITLDSGPHATFLPPDVAGCVQFMTAMSNDERRRVAFLSKWRTITAALMQTTYGKSEAPLNDPREHNIAKALRALDNVLRPLCDPLGVDDSQRIRNLEAILRRAARFGFTLFSQPSSWKFEWEVGEVLGEYEMVVFPALLQTVNEAGRKLARPREFSEAEVDKM</sequence>
<accession>A0A9P4S7Z8</accession>
<feature type="region of interest" description="Disordered" evidence="1">
    <location>
        <begin position="88"/>
        <end position="186"/>
    </location>
</feature>
<keyword evidence="2" id="KW-1133">Transmembrane helix</keyword>
<keyword evidence="4" id="KW-1185">Reference proteome</keyword>
<evidence type="ECO:0000256" key="2">
    <source>
        <dbReference type="SAM" id="Phobius"/>
    </source>
</evidence>
<reference evidence="3" key="1">
    <citation type="journal article" date="2020" name="Stud. Mycol.">
        <title>101 Dothideomycetes genomes: a test case for predicting lifestyles and emergence of pathogens.</title>
        <authorList>
            <person name="Haridas S."/>
            <person name="Albert R."/>
            <person name="Binder M."/>
            <person name="Bloem J."/>
            <person name="Labutti K."/>
            <person name="Salamov A."/>
            <person name="Andreopoulos B."/>
            <person name="Baker S."/>
            <person name="Barry K."/>
            <person name="Bills G."/>
            <person name="Bluhm B."/>
            <person name="Cannon C."/>
            <person name="Castanera R."/>
            <person name="Culley D."/>
            <person name="Daum C."/>
            <person name="Ezra D."/>
            <person name="Gonzalez J."/>
            <person name="Henrissat B."/>
            <person name="Kuo A."/>
            <person name="Liang C."/>
            <person name="Lipzen A."/>
            <person name="Lutzoni F."/>
            <person name="Magnuson J."/>
            <person name="Mondo S."/>
            <person name="Nolan M."/>
            <person name="Ohm R."/>
            <person name="Pangilinan J."/>
            <person name="Park H.-J."/>
            <person name="Ramirez L."/>
            <person name="Alfaro M."/>
            <person name="Sun H."/>
            <person name="Tritt A."/>
            <person name="Yoshinaga Y."/>
            <person name="Zwiers L.-H."/>
            <person name="Turgeon B."/>
            <person name="Goodwin S."/>
            <person name="Spatafora J."/>
            <person name="Crous P."/>
            <person name="Grigoriev I."/>
        </authorList>
    </citation>
    <scope>NUCLEOTIDE SEQUENCE</scope>
    <source>
        <strain evidence="3">CBS 101060</strain>
    </source>
</reference>
<name>A0A9P4S7Z8_9PEZI</name>
<gene>
    <name evidence="3" type="ORF">M501DRAFT_978673</name>
</gene>
<keyword evidence="2" id="KW-0812">Transmembrane</keyword>
<dbReference type="Proteomes" id="UP000799429">
    <property type="component" value="Unassembled WGS sequence"/>
</dbReference>
<dbReference type="AlphaFoldDB" id="A0A9P4S7Z8"/>